<organism evidence="1">
    <name type="scientific">uncultured Caudovirales phage</name>
    <dbReference type="NCBI Taxonomy" id="2100421"/>
    <lineage>
        <taxon>Viruses</taxon>
        <taxon>Duplodnaviria</taxon>
        <taxon>Heunggongvirae</taxon>
        <taxon>Uroviricota</taxon>
        <taxon>Caudoviricetes</taxon>
        <taxon>Peduoviridae</taxon>
        <taxon>Maltschvirus</taxon>
        <taxon>Maltschvirus maltsch</taxon>
    </lineage>
</organism>
<evidence type="ECO:0000313" key="1">
    <source>
        <dbReference type="EMBL" id="CAB4154873.1"/>
    </source>
</evidence>
<reference evidence="1" key="1">
    <citation type="submission" date="2020-04" db="EMBL/GenBank/DDBJ databases">
        <authorList>
            <person name="Chiriac C."/>
            <person name="Salcher M."/>
            <person name="Ghai R."/>
            <person name="Kavagutti S V."/>
        </authorList>
    </citation>
    <scope>NUCLEOTIDE SEQUENCE</scope>
</reference>
<accession>A0A6J5N7H9</accession>
<dbReference type="EMBL" id="LR796613">
    <property type="protein sequence ID" value="CAB4154873.1"/>
    <property type="molecule type" value="Genomic_DNA"/>
</dbReference>
<protein>
    <submittedName>
        <fullName evidence="1">Uncharacterized protein</fullName>
    </submittedName>
</protein>
<sequence length="99" mass="10814">MTKHTPGPWFLAEKVEGKHTTTNMRRIRSEREGMEHGAVCEVYGIADGSEAHANARLVASAPELLEALKNLVLCSERWEDTHTALVMDAARAAIAKATS</sequence>
<proteinExistence type="predicted"/>
<gene>
    <name evidence="1" type="ORF">UFOVP653_37</name>
</gene>
<name>A0A6J5N7H9_9CAUD</name>